<dbReference type="OrthoDB" id="4617788at2"/>
<dbReference type="AlphaFoldDB" id="A0A100W0R7"/>
<proteinExistence type="predicted"/>
<feature type="transmembrane region" description="Helical" evidence="2">
    <location>
        <begin position="6"/>
        <end position="29"/>
    </location>
</feature>
<dbReference type="Proteomes" id="UP000069620">
    <property type="component" value="Unassembled WGS sequence"/>
</dbReference>
<name>A0A100W0R7_9MYCO</name>
<reference evidence="4" key="2">
    <citation type="submission" date="2016-02" db="EMBL/GenBank/DDBJ databases">
        <title>Draft genome sequence of five rapidly growing Mycobacterium species.</title>
        <authorList>
            <person name="Katahira K."/>
            <person name="Gotou Y."/>
            <person name="Iida K."/>
            <person name="Ogura Y."/>
            <person name="Hayashi T."/>
        </authorList>
    </citation>
    <scope>NUCLEOTIDE SEQUENCE [LARGE SCALE GENOMIC DNA]</scope>
    <source>
        <strain evidence="4">JCM15654</strain>
    </source>
</reference>
<comment type="caution">
    <text evidence="3">The sequence shown here is derived from an EMBL/GenBank/DDBJ whole genome shotgun (WGS) entry which is preliminary data.</text>
</comment>
<organism evidence="3 4">
    <name type="scientific">Mycolicibacterium brisbanense</name>
    <dbReference type="NCBI Taxonomy" id="146020"/>
    <lineage>
        <taxon>Bacteria</taxon>
        <taxon>Bacillati</taxon>
        <taxon>Actinomycetota</taxon>
        <taxon>Actinomycetes</taxon>
        <taxon>Mycobacteriales</taxon>
        <taxon>Mycobacteriaceae</taxon>
        <taxon>Mycolicibacterium</taxon>
    </lineage>
</organism>
<keyword evidence="4" id="KW-1185">Reference proteome</keyword>
<reference evidence="4" key="1">
    <citation type="journal article" date="2016" name="Genome Announc.">
        <title>Draft Genome Sequences of Five Rapidly Growing Mycobacterium Species, M. thermoresistibile, M. fortuitum subsp. acetamidolyticum, M. canariasense, M. brisbanense, and M. novocastrense.</title>
        <authorList>
            <person name="Katahira K."/>
            <person name="Ogura Y."/>
            <person name="Gotoh Y."/>
            <person name="Hayashi T."/>
        </authorList>
    </citation>
    <scope>NUCLEOTIDE SEQUENCE [LARGE SCALE GENOMIC DNA]</scope>
    <source>
        <strain evidence="4">JCM15654</strain>
    </source>
</reference>
<dbReference type="EMBL" id="BCSX01000033">
    <property type="protein sequence ID" value="GAS89536.1"/>
    <property type="molecule type" value="Genomic_DNA"/>
</dbReference>
<dbReference type="STRING" id="146020.RMCB_3632"/>
<accession>A0A100W0R7</accession>
<gene>
    <name evidence="3" type="ORF">RMCB_3632</name>
</gene>
<evidence type="ECO:0008006" key="5">
    <source>
        <dbReference type="Google" id="ProtNLM"/>
    </source>
</evidence>
<feature type="transmembrane region" description="Helical" evidence="2">
    <location>
        <begin position="113"/>
        <end position="129"/>
    </location>
</feature>
<keyword evidence="2" id="KW-0472">Membrane</keyword>
<evidence type="ECO:0000313" key="4">
    <source>
        <dbReference type="Proteomes" id="UP000069620"/>
    </source>
</evidence>
<evidence type="ECO:0000256" key="2">
    <source>
        <dbReference type="SAM" id="Phobius"/>
    </source>
</evidence>
<feature type="region of interest" description="Disordered" evidence="1">
    <location>
        <begin position="139"/>
        <end position="172"/>
    </location>
</feature>
<evidence type="ECO:0000256" key="1">
    <source>
        <dbReference type="SAM" id="MobiDB-lite"/>
    </source>
</evidence>
<feature type="transmembrane region" description="Helical" evidence="2">
    <location>
        <begin position="78"/>
        <end position="101"/>
    </location>
</feature>
<keyword evidence="2" id="KW-1133">Transmembrane helix</keyword>
<keyword evidence="2" id="KW-0812">Transmembrane</keyword>
<protein>
    <recommendedName>
        <fullName evidence="5">Transmembrane protein</fullName>
    </recommendedName>
</protein>
<evidence type="ECO:0000313" key="3">
    <source>
        <dbReference type="EMBL" id="GAS89536.1"/>
    </source>
</evidence>
<sequence length="172" mass="18824">MDLGIWGDLTILAAVMAIVFASCVFLYITRLENRTPAPMGEQVGAHKAVLAKVRKRQPLTEEEFEYATELVNDARNPLAYAIPAVLFTMGFFYVVGCLYELHVHGGNPSFRTFIGGIPMLTSMNIVAQLRRVARLKKKLPAAPSVSEPARLAPVQLRRDDPAIGSPSSHSSS</sequence>